<dbReference type="OrthoDB" id="3626971at2"/>
<gene>
    <name evidence="5" type="ORF">Amac_096140</name>
</gene>
<evidence type="ECO:0000313" key="5">
    <source>
        <dbReference type="EMBL" id="GES16016.1"/>
    </source>
</evidence>
<evidence type="ECO:0000313" key="6">
    <source>
        <dbReference type="Proteomes" id="UP000331127"/>
    </source>
</evidence>
<dbReference type="InterPro" id="IPR007055">
    <property type="entry name" value="BON_dom"/>
</dbReference>
<dbReference type="PIRSF" id="PIRSF036990">
    <property type="entry name" value="UCP036990_CBS_BON"/>
    <property type="match status" value="1"/>
</dbReference>
<dbReference type="PANTHER" id="PTHR48108:SF26">
    <property type="entry name" value="CBS DOMAIN-CONTAINING PROTEIN DDB_G0289609"/>
    <property type="match status" value="1"/>
</dbReference>
<dbReference type="InterPro" id="IPR046342">
    <property type="entry name" value="CBS_dom_sf"/>
</dbReference>
<evidence type="ECO:0000259" key="4">
    <source>
        <dbReference type="PROSITE" id="PS51371"/>
    </source>
</evidence>
<proteinExistence type="predicted"/>
<evidence type="ECO:0008006" key="7">
    <source>
        <dbReference type="Google" id="ProtNLM"/>
    </source>
</evidence>
<dbReference type="InterPro" id="IPR017080">
    <property type="entry name" value="UCP036990_CBS_BON"/>
</dbReference>
<keyword evidence="2" id="KW-0129">CBS domain</keyword>
<dbReference type="Gene3D" id="3.10.580.10">
    <property type="entry name" value="CBS-domain"/>
    <property type="match status" value="1"/>
</dbReference>
<dbReference type="Proteomes" id="UP000331127">
    <property type="component" value="Unassembled WGS sequence"/>
</dbReference>
<evidence type="ECO:0000256" key="2">
    <source>
        <dbReference type="PROSITE-ProRule" id="PRU00703"/>
    </source>
</evidence>
<sequence length="233" mass="25291">MRVKVQDVMTTEVVSVQGSTPFKDVAEVLIAHGVSAVPVVDGEGHVLGVVSEADLLVREEFKEQYYGEGYQRPLRARLRRRLSKGGARVGERVHGDIAAGLMTAPAVTVRPHASVAAAMRLMAGHGVKRLFVVDEKGRLIGIVSRGDLLKVFLRSDADIAGEVREDILGHSLWAATSDVQAAAEQGVVTLTGTMERRSDAQLAVRMTERVNGVVDVIDHITWRVNDVPAWKGR</sequence>
<dbReference type="RefSeq" id="WP_155361095.1">
    <property type="nucleotide sequence ID" value="NZ_BAAAHL010000043.1"/>
</dbReference>
<feature type="domain" description="CBS" evidence="4">
    <location>
        <begin position="102"/>
        <end position="159"/>
    </location>
</feature>
<dbReference type="SMART" id="SM00116">
    <property type="entry name" value="CBS"/>
    <property type="match status" value="2"/>
</dbReference>
<accession>A0A5M3X5T8</accession>
<dbReference type="Gene3D" id="3.30.1340.30">
    <property type="match status" value="1"/>
</dbReference>
<dbReference type="AlphaFoldDB" id="A0A5M3X5T8"/>
<evidence type="ECO:0000256" key="1">
    <source>
        <dbReference type="ARBA" id="ARBA00022737"/>
    </source>
</evidence>
<dbReference type="InterPro" id="IPR051462">
    <property type="entry name" value="CBS_domain-containing"/>
</dbReference>
<dbReference type="EMBL" id="BLAE01000089">
    <property type="protein sequence ID" value="GES16016.1"/>
    <property type="molecule type" value="Genomic_DNA"/>
</dbReference>
<dbReference type="PROSITE" id="PS50914">
    <property type="entry name" value="BON"/>
    <property type="match status" value="1"/>
</dbReference>
<dbReference type="Pfam" id="PF00571">
    <property type="entry name" value="CBS"/>
    <property type="match status" value="2"/>
</dbReference>
<reference evidence="5 6" key="1">
    <citation type="submission" date="2019-10" db="EMBL/GenBank/DDBJ databases">
        <title>Whole genome shotgun sequence of Acrocarpospora macrocephala NBRC 16266.</title>
        <authorList>
            <person name="Ichikawa N."/>
            <person name="Kimura A."/>
            <person name="Kitahashi Y."/>
            <person name="Komaki H."/>
            <person name="Oguchi A."/>
        </authorList>
    </citation>
    <scope>NUCLEOTIDE SEQUENCE [LARGE SCALE GENOMIC DNA]</scope>
    <source>
        <strain evidence="5 6">NBRC 16266</strain>
    </source>
</reference>
<organism evidence="5 6">
    <name type="scientific">Acrocarpospora macrocephala</name>
    <dbReference type="NCBI Taxonomy" id="150177"/>
    <lineage>
        <taxon>Bacteria</taxon>
        <taxon>Bacillati</taxon>
        <taxon>Actinomycetota</taxon>
        <taxon>Actinomycetes</taxon>
        <taxon>Streptosporangiales</taxon>
        <taxon>Streptosporangiaceae</taxon>
        <taxon>Acrocarpospora</taxon>
    </lineage>
</organism>
<protein>
    <recommendedName>
        <fullName evidence="7">CBS domain-containing protein</fullName>
    </recommendedName>
</protein>
<dbReference type="PROSITE" id="PS51371">
    <property type="entry name" value="CBS"/>
    <property type="match status" value="2"/>
</dbReference>
<comment type="caution">
    <text evidence="5">The sequence shown here is derived from an EMBL/GenBank/DDBJ whole genome shotgun (WGS) entry which is preliminary data.</text>
</comment>
<dbReference type="SUPFAM" id="SSF54631">
    <property type="entry name" value="CBS-domain pair"/>
    <property type="match status" value="1"/>
</dbReference>
<evidence type="ECO:0000259" key="3">
    <source>
        <dbReference type="PROSITE" id="PS50914"/>
    </source>
</evidence>
<dbReference type="CDD" id="cd04586">
    <property type="entry name" value="CBS_pair_BON_assoc"/>
    <property type="match status" value="1"/>
</dbReference>
<name>A0A5M3X5T8_9ACTN</name>
<feature type="domain" description="BON" evidence="3">
    <location>
        <begin position="155"/>
        <end position="224"/>
    </location>
</feature>
<keyword evidence="6" id="KW-1185">Reference proteome</keyword>
<dbReference type="InterPro" id="IPR000644">
    <property type="entry name" value="CBS_dom"/>
</dbReference>
<dbReference type="Pfam" id="PF04972">
    <property type="entry name" value="BON"/>
    <property type="match status" value="1"/>
</dbReference>
<keyword evidence="1" id="KW-0677">Repeat</keyword>
<feature type="domain" description="CBS" evidence="4">
    <location>
        <begin position="9"/>
        <end position="68"/>
    </location>
</feature>
<dbReference type="PANTHER" id="PTHR48108">
    <property type="entry name" value="CBS DOMAIN-CONTAINING PROTEIN CBSX2, CHLOROPLASTIC"/>
    <property type="match status" value="1"/>
</dbReference>